<name>F2US30_SALR5</name>
<feature type="region of interest" description="Disordered" evidence="4">
    <location>
        <begin position="155"/>
        <end position="258"/>
    </location>
</feature>
<feature type="region of interest" description="Disordered" evidence="4">
    <location>
        <begin position="456"/>
        <end position="649"/>
    </location>
</feature>
<evidence type="ECO:0000313" key="6">
    <source>
        <dbReference type="Proteomes" id="UP000007799"/>
    </source>
</evidence>
<dbReference type="OMA" id="YKAWNTV"/>
<proteinExistence type="inferred from homology"/>
<feature type="compositionally biased region" description="Polar residues" evidence="4">
    <location>
        <begin position="584"/>
        <end position="600"/>
    </location>
</feature>
<feature type="region of interest" description="Disordered" evidence="4">
    <location>
        <begin position="1"/>
        <end position="101"/>
    </location>
</feature>
<gene>
    <name evidence="5" type="ORF">PTSG_11080</name>
</gene>
<feature type="compositionally biased region" description="Basic and acidic residues" evidence="4">
    <location>
        <begin position="234"/>
        <end position="257"/>
    </location>
</feature>
<evidence type="ECO:0000256" key="4">
    <source>
        <dbReference type="SAM" id="MobiDB-lite"/>
    </source>
</evidence>
<reference evidence="5" key="1">
    <citation type="submission" date="2009-08" db="EMBL/GenBank/DDBJ databases">
        <title>Annotation of Salpingoeca rosetta.</title>
        <authorList>
            <consortium name="The Broad Institute Genome Sequencing Platform"/>
            <person name="Russ C."/>
            <person name="Cuomo C."/>
            <person name="Burger G."/>
            <person name="Gray M.W."/>
            <person name="Holland P.W.H."/>
            <person name="King N."/>
            <person name="Lang F.B.F."/>
            <person name="Roger A.J."/>
            <person name="Ruiz-Trillo I."/>
            <person name="Young S.K."/>
            <person name="Zeng Q."/>
            <person name="Gargeya S."/>
            <person name="Alvarado L."/>
            <person name="Berlin A."/>
            <person name="Chapman S.B."/>
            <person name="Chen Z."/>
            <person name="Freedman E."/>
            <person name="Gellesch M."/>
            <person name="Goldberg J."/>
            <person name="Griggs A."/>
            <person name="Gujja S."/>
            <person name="Heilman E."/>
            <person name="Heiman D."/>
            <person name="Howarth C."/>
            <person name="Mehta T."/>
            <person name="Neiman D."/>
            <person name="Pearson M."/>
            <person name="Roberts A."/>
            <person name="Saif S."/>
            <person name="Shea T."/>
            <person name="Shenoy N."/>
            <person name="Sisk P."/>
            <person name="Stolte C."/>
            <person name="Sykes S."/>
            <person name="White J."/>
            <person name="Yandava C."/>
            <person name="Haas B."/>
            <person name="Nusbaum C."/>
            <person name="Birren B."/>
        </authorList>
    </citation>
    <scope>NUCLEOTIDE SEQUENCE [LARGE SCALE GENOMIC DNA]</scope>
    <source>
        <strain evidence="5">ATCC 50818</strain>
    </source>
</reference>
<dbReference type="FunCoup" id="F2US30">
    <property type="interactions" value="1008"/>
</dbReference>
<feature type="compositionally biased region" description="Polar residues" evidence="4">
    <location>
        <begin position="638"/>
        <end position="649"/>
    </location>
</feature>
<feature type="compositionally biased region" description="Polar residues" evidence="4">
    <location>
        <begin position="187"/>
        <end position="198"/>
    </location>
</feature>
<keyword evidence="3" id="KW-0539">Nucleus</keyword>
<dbReference type="Proteomes" id="UP000007799">
    <property type="component" value="Unassembled WGS sequence"/>
</dbReference>
<dbReference type="STRING" id="946362.F2US30"/>
<dbReference type="AlphaFoldDB" id="F2US30"/>
<dbReference type="PANTHER" id="PTHR12940:SF0">
    <property type="entry name" value="SPLICING FACTOR ESS-2 HOMOLOG"/>
    <property type="match status" value="1"/>
</dbReference>
<feature type="compositionally biased region" description="Basic and acidic residues" evidence="4">
    <location>
        <begin position="622"/>
        <end position="637"/>
    </location>
</feature>
<evidence type="ECO:0000256" key="2">
    <source>
        <dbReference type="ARBA" id="ARBA00009072"/>
    </source>
</evidence>
<dbReference type="RefSeq" id="XP_004987999.1">
    <property type="nucleotide sequence ID" value="XM_004987942.1"/>
</dbReference>
<evidence type="ECO:0000256" key="3">
    <source>
        <dbReference type="ARBA" id="ARBA00023242"/>
    </source>
</evidence>
<keyword evidence="6" id="KW-1185">Reference proteome</keyword>
<dbReference type="InParanoid" id="F2US30"/>
<dbReference type="KEGG" id="sre:PTSG_11080"/>
<accession>F2US30</accession>
<dbReference type="PANTHER" id="PTHR12940">
    <property type="entry name" value="ES-2 PROTEIN - RELATED"/>
    <property type="match status" value="1"/>
</dbReference>
<feature type="compositionally biased region" description="Low complexity" evidence="4">
    <location>
        <begin position="545"/>
        <end position="575"/>
    </location>
</feature>
<evidence type="ECO:0000256" key="1">
    <source>
        <dbReference type="ARBA" id="ARBA00004123"/>
    </source>
</evidence>
<feature type="compositionally biased region" description="Low complexity" evidence="4">
    <location>
        <begin position="373"/>
        <end position="388"/>
    </location>
</feature>
<dbReference type="eggNOG" id="KOG2627">
    <property type="taxonomic scope" value="Eukaryota"/>
</dbReference>
<sequence length="649" mass="70211">MSRSMTARSKELISSLPPNLVEAIPASKRPKQQPAPQDHSNKDGSDNASQSQQRQQQQKTTTSDKATKEDGNKTNMQLQTRDASKLTLAVPGQQTQRRKKKKLVLEEDEYVSALEKIIQRDFFPDLPMLQAQADYLDALESNDLDRMREIKLRFQTPAQRRSGTNAVGTAAAASKTRAAKRRAQQAEPFNTPLTTPQRTDPDAADAASDTAHTSSSGAANLEDTPGPATRTRGGVKDAERRQQHRDAAQGEGGRKGVDTSLSLNQFLNKYTSEDNASFEKIIEDTNERMAEQYRKYYGEVSAKSKLALEQAQNDKPLGLGYEIDTWRYVPRNALMYGPQSQALTAADLIRMSDEQRTRINHHNTRFTRDPYAGRTGTVGTAGTRTRSTLGGGAGGVGGGKHVVDLAARQLGQPGVDGDAGATPQVNGYKLVATPSPMPGRDMDPLMTWGEIEGTPFRLDAGSSVPATPGPVFNIPPLKPREQVARDLADKATRSKRKSKQQHQQQHTSSRHASAARGVTPTTAKASERLRTMTPAAQRLAQTLWGRTGTTPARTSSSSSSSSSTLSSSRRATPSLNAALRSAHRGQTGSKRATPLSSYTRRTPAVTPVATPKGAAAHTPVTRSRDDDSVGVGEDRTSTQEPSSITDNLL</sequence>
<feature type="compositionally biased region" description="Basic and acidic residues" evidence="4">
    <location>
        <begin position="478"/>
        <end position="492"/>
    </location>
</feature>
<organism evidence="6">
    <name type="scientific">Salpingoeca rosetta (strain ATCC 50818 / BSB-021)</name>
    <dbReference type="NCBI Taxonomy" id="946362"/>
    <lineage>
        <taxon>Eukaryota</taxon>
        <taxon>Choanoflagellata</taxon>
        <taxon>Craspedida</taxon>
        <taxon>Salpingoecidae</taxon>
        <taxon>Salpingoeca</taxon>
    </lineage>
</organism>
<feature type="region of interest" description="Disordered" evidence="4">
    <location>
        <begin position="366"/>
        <end position="395"/>
    </location>
</feature>
<feature type="compositionally biased region" description="Low complexity" evidence="4">
    <location>
        <begin position="501"/>
        <end position="515"/>
    </location>
</feature>
<comment type="subcellular location">
    <subcellularLocation>
        <location evidence="1">Nucleus</location>
    </subcellularLocation>
</comment>
<feature type="compositionally biased region" description="Low complexity" evidence="4">
    <location>
        <begin position="204"/>
        <end position="219"/>
    </location>
</feature>
<protein>
    <submittedName>
        <fullName evidence="5">Dgcr14 protein</fullName>
    </submittedName>
</protein>
<dbReference type="EMBL" id="GL832993">
    <property type="protein sequence ID" value="EGD80435.1"/>
    <property type="molecule type" value="Genomic_DNA"/>
</dbReference>
<dbReference type="GO" id="GO:0071013">
    <property type="term" value="C:catalytic step 2 spliceosome"/>
    <property type="evidence" value="ECO:0007669"/>
    <property type="project" value="TreeGrafter"/>
</dbReference>
<feature type="compositionally biased region" description="Polar residues" evidence="4">
    <location>
        <begin position="156"/>
        <end position="167"/>
    </location>
</feature>
<dbReference type="GeneID" id="16068526"/>
<dbReference type="InterPro" id="IPR019148">
    <property type="entry name" value="Nuclear_protein_DGCR14_ESS-2"/>
</dbReference>
<comment type="similarity">
    <text evidence="2">Belongs to the ESS2 family.</text>
</comment>
<dbReference type="OrthoDB" id="19679at2759"/>
<feature type="compositionally biased region" description="Low complexity" evidence="4">
    <location>
        <begin position="49"/>
        <end position="63"/>
    </location>
</feature>
<evidence type="ECO:0000313" key="5">
    <source>
        <dbReference type="EMBL" id="EGD80435.1"/>
    </source>
</evidence>
<dbReference type="Pfam" id="PF09751">
    <property type="entry name" value="Es2"/>
    <property type="match status" value="1"/>
</dbReference>